<dbReference type="Gene3D" id="3.30.565.60">
    <property type="match status" value="1"/>
</dbReference>
<dbReference type="PANTHER" id="PTHR30595:SF6">
    <property type="entry name" value="SCHLAFEN ALBA-2 DOMAIN-CONTAINING PROTEIN"/>
    <property type="match status" value="1"/>
</dbReference>
<dbReference type="Pfam" id="PF13749">
    <property type="entry name" value="HATPase_c_4"/>
    <property type="match status" value="1"/>
</dbReference>
<comment type="caution">
    <text evidence="1">The sequence shown here is derived from an EMBL/GenBank/DDBJ whole genome shotgun (WGS) entry which is preliminary data.</text>
</comment>
<evidence type="ECO:0000313" key="1">
    <source>
        <dbReference type="EMBL" id="NJC27879.1"/>
    </source>
</evidence>
<sequence>MIPEYFLRKQKLLAKIEGESLPNVGCALLFDEDPAAEIGSNCSLRIYRLLTSDEEYSRDKLKEKPTSINGPVEEQIHNGIKEVTRLLSDATITVNGKSKKIDYPAIAIHEILVNAIIHRDYSISDDIHVRIYDNRIEIISPGKLPGYINTDNIYEERFARNLNLVRMLHNLPDPVNHNIGEGLDTARNEMKKLNLVEPEIIELKNSVKVILKHKRVESLREVILKYFGDNPDSFITNGDVRNISGEDDVNKVKKAIKKLRTEGVLEMVDPEEKSYFNYKYKLSEK</sequence>
<evidence type="ECO:0000313" key="2">
    <source>
        <dbReference type="Proteomes" id="UP000770785"/>
    </source>
</evidence>
<dbReference type="Proteomes" id="UP000770785">
    <property type="component" value="Unassembled WGS sequence"/>
</dbReference>
<name>A0ABX0XEX9_9BACT</name>
<dbReference type="InterPro" id="IPR038475">
    <property type="entry name" value="RecG_C_sf"/>
</dbReference>
<dbReference type="EMBL" id="JAATJH010000006">
    <property type="protein sequence ID" value="NJC27879.1"/>
    <property type="molecule type" value="Genomic_DNA"/>
</dbReference>
<organism evidence="1 2">
    <name type="scientific">Neolewinella antarctica</name>
    <dbReference type="NCBI Taxonomy" id="442734"/>
    <lineage>
        <taxon>Bacteria</taxon>
        <taxon>Pseudomonadati</taxon>
        <taxon>Bacteroidota</taxon>
        <taxon>Saprospiria</taxon>
        <taxon>Saprospirales</taxon>
        <taxon>Lewinellaceae</taxon>
        <taxon>Neolewinella</taxon>
    </lineage>
</organism>
<dbReference type="PANTHER" id="PTHR30595">
    <property type="entry name" value="GLPR-RELATED TRANSCRIPTIONAL REPRESSOR"/>
    <property type="match status" value="1"/>
</dbReference>
<protein>
    <submittedName>
        <fullName evidence="1">HTH transcriptional regulator</fullName>
    </submittedName>
</protein>
<gene>
    <name evidence="1" type="ORF">GGR27_003397</name>
</gene>
<proteinExistence type="predicted"/>
<accession>A0ABX0XEX9</accession>
<dbReference type="RefSeq" id="WP_209037968.1">
    <property type="nucleotide sequence ID" value="NZ_JAATJH010000006.1"/>
</dbReference>
<keyword evidence="2" id="KW-1185">Reference proteome</keyword>
<reference evidence="1 2" key="1">
    <citation type="submission" date="2020-03" db="EMBL/GenBank/DDBJ databases">
        <title>Genomic Encyclopedia of Type Strains, Phase IV (KMG-IV): sequencing the most valuable type-strain genomes for metagenomic binning, comparative biology and taxonomic classification.</title>
        <authorList>
            <person name="Goeker M."/>
        </authorList>
    </citation>
    <scope>NUCLEOTIDE SEQUENCE [LARGE SCALE GENOMIC DNA]</scope>
    <source>
        <strain evidence="1 2">DSM 105096</strain>
    </source>
</reference>